<feature type="repeat" description="WD" evidence="3">
    <location>
        <begin position="134"/>
        <end position="175"/>
    </location>
</feature>
<keyword evidence="5" id="KW-1185">Reference proteome</keyword>
<feature type="repeat" description="WD" evidence="3">
    <location>
        <begin position="174"/>
        <end position="215"/>
    </location>
</feature>
<dbReference type="Gene3D" id="2.160.20.80">
    <property type="entry name" value="E3 ubiquitin-protein ligase SopA"/>
    <property type="match status" value="1"/>
</dbReference>
<sequence>MTTQRKYGTSPFNVPGEFIGIDFSPDSRHLWAVLFGDENSQLVAFDVESGEVASQRELEGRLRSVYSLPGGAAMVGGWGLIRRVSAKGKTEWALKGVQDFHLAAMNAKRSMFVSIEDGEILVRDAKNTALIHTLQETEGDVYAVTFSADGALMATGSSKGIVRLYDVHTGKERAKRKSTKVLALAFSPSGEHLLVGHGNGAVELWTVQDLKPVRGSVGHHKFDVGGGAGCRWVAFSPDGTRAYSLGNELVLRSWSVPDFDAGPVIEVPDRHMQGSVTALSPDGRWLATGTTPGALSVWSTEDGSARTGAAAPSPILGLALMPDAVVATSNRTCVSWELDTGKATEIPANFPPTDVKALSSGVQVRLDYDSIFVGKSLDAKARESFKLSSYASGPLAISRDETRLAAPAQENVQVWVLKRALLQADLPHKDRVRACAFGPKDAWLATADKALHLWRLGKTPEVIREVSLGVDTMGSRVCGLAVSPRGWIAVSVADDDRDDANSVLLLVDPRSGETVSRLERHDAVLGQVAFVGDARVAVADSLGRLLMVDVANPAKARWLGPDEVEPRPDALIQEVWPLARLGDSVAYVGPDGSVVVETLKPAKVDDGEPFLLEAEVAPKRGGKAKNTVTGRSEDLFEKRLAGTRFLFVGRFRNATPAFREGLLKELGAEVAAKPDAKVTHLVLGVGAAASVAAGLTAKGAQFKKLSENELMKLLLPTSAEATALLRNEVKDSAERWNSWRERYRKARGSSEFSVLLQGIDLAGRDLSGYELLELDFTEGRFSGVDFSKVYLGGANFRHADVSKANFSGGSCTQTIFTGANLRGARFENAELMVTCFDGADLRDVDFSKAKLHWTDFSGADLTGATMSSDLKDLKYDAKTKWPKGFKP</sequence>
<gene>
    <name evidence="4" type="ORF">JY651_22225</name>
</gene>
<dbReference type="Gene3D" id="3.40.50.10190">
    <property type="entry name" value="BRCT domain"/>
    <property type="match status" value="1"/>
</dbReference>
<dbReference type="InterPro" id="IPR001646">
    <property type="entry name" value="5peptide_repeat"/>
</dbReference>
<dbReference type="SMART" id="SM00320">
    <property type="entry name" value="WD40"/>
    <property type="match status" value="6"/>
</dbReference>
<evidence type="ECO:0000313" key="5">
    <source>
        <dbReference type="Proteomes" id="UP000662747"/>
    </source>
</evidence>
<dbReference type="InterPro" id="IPR015943">
    <property type="entry name" value="WD40/YVTN_repeat-like_dom_sf"/>
</dbReference>
<dbReference type="PANTHER" id="PTHR19848">
    <property type="entry name" value="WD40 REPEAT PROTEIN"/>
    <property type="match status" value="1"/>
</dbReference>
<reference evidence="4 5" key="1">
    <citation type="submission" date="2021-02" db="EMBL/GenBank/DDBJ databases">
        <title>De Novo genome assembly of isolated myxobacteria.</title>
        <authorList>
            <person name="Stevens D.C."/>
        </authorList>
    </citation>
    <scope>NUCLEOTIDE SEQUENCE [LARGE SCALE GENOMIC DNA]</scope>
    <source>
        <strain evidence="5">SCPEA02</strain>
    </source>
</reference>
<dbReference type="RefSeq" id="WP_206728981.1">
    <property type="nucleotide sequence ID" value="NZ_CP071090.1"/>
</dbReference>
<keyword evidence="2" id="KW-0677">Repeat</keyword>
<dbReference type="Gene3D" id="2.130.10.10">
    <property type="entry name" value="YVTN repeat-like/Quinoprotein amine dehydrogenase"/>
    <property type="match status" value="3"/>
</dbReference>
<name>A0ABX7PAF9_9BACT</name>
<dbReference type="Pfam" id="PF00805">
    <property type="entry name" value="Pentapeptide"/>
    <property type="match status" value="2"/>
</dbReference>
<dbReference type="InterPro" id="IPR001680">
    <property type="entry name" value="WD40_rpt"/>
</dbReference>
<dbReference type="InterPro" id="IPR011047">
    <property type="entry name" value="Quinoprotein_ADH-like_sf"/>
</dbReference>
<keyword evidence="1 3" id="KW-0853">WD repeat</keyword>
<protein>
    <submittedName>
        <fullName evidence="4">Pentapeptide repeat-containing protein</fullName>
    </submittedName>
</protein>
<organism evidence="4 5">
    <name type="scientific">Pyxidicoccus parkwayensis</name>
    <dbReference type="NCBI Taxonomy" id="2813578"/>
    <lineage>
        <taxon>Bacteria</taxon>
        <taxon>Pseudomonadati</taxon>
        <taxon>Myxococcota</taxon>
        <taxon>Myxococcia</taxon>
        <taxon>Myxococcales</taxon>
        <taxon>Cystobacterineae</taxon>
        <taxon>Myxococcaceae</taxon>
        <taxon>Pyxidicoccus</taxon>
    </lineage>
</organism>
<evidence type="ECO:0000256" key="1">
    <source>
        <dbReference type="ARBA" id="ARBA00022574"/>
    </source>
</evidence>
<accession>A0ABX7PAF9</accession>
<evidence type="ECO:0000313" key="4">
    <source>
        <dbReference type="EMBL" id="QSQ27460.1"/>
    </source>
</evidence>
<dbReference type="PANTHER" id="PTHR19848:SF8">
    <property type="entry name" value="F-BOX AND WD REPEAT DOMAIN CONTAINING 7"/>
    <property type="match status" value="1"/>
</dbReference>
<dbReference type="Pfam" id="PF00400">
    <property type="entry name" value="WD40"/>
    <property type="match status" value="4"/>
</dbReference>
<dbReference type="InterPro" id="IPR036420">
    <property type="entry name" value="BRCT_dom_sf"/>
</dbReference>
<dbReference type="SUPFAM" id="SSF50998">
    <property type="entry name" value="Quinoprotein alcohol dehydrogenase-like"/>
    <property type="match status" value="1"/>
</dbReference>
<dbReference type="Proteomes" id="UP000662747">
    <property type="component" value="Chromosome"/>
</dbReference>
<evidence type="ECO:0000256" key="3">
    <source>
        <dbReference type="PROSITE-ProRule" id="PRU00221"/>
    </source>
</evidence>
<evidence type="ECO:0000256" key="2">
    <source>
        <dbReference type="ARBA" id="ARBA00022737"/>
    </source>
</evidence>
<dbReference type="SUPFAM" id="SSF141571">
    <property type="entry name" value="Pentapeptide repeat-like"/>
    <property type="match status" value="1"/>
</dbReference>
<dbReference type="PROSITE" id="PS50082">
    <property type="entry name" value="WD_REPEATS_2"/>
    <property type="match status" value="2"/>
</dbReference>
<proteinExistence type="predicted"/>
<dbReference type="EMBL" id="CP071090">
    <property type="protein sequence ID" value="QSQ27460.1"/>
    <property type="molecule type" value="Genomic_DNA"/>
</dbReference>